<dbReference type="PROSITE" id="PS51468">
    <property type="entry name" value="VIT"/>
    <property type="match status" value="1"/>
</dbReference>
<protein>
    <recommendedName>
        <fullName evidence="5">VIT domain-containing protein</fullName>
    </recommendedName>
</protein>
<dbReference type="STRING" id="743788.S8EML3"/>
<dbReference type="Proteomes" id="UP000015241">
    <property type="component" value="Unassembled WGS sequence"/>
</dbReference>
<accession>S8EML3</accession>
<reference evidence="3 4" key="1">
    <citation type="journal article" date="2012" name="Science">
        <title>The Paleozoic origin of enzymatic lignin decomposition reconstructed from 31 fungal genomes.</title>
        <authorList>
            <person name="Floudas D."/>
            <person name="Binder M."/>
            <person name="Riley R."/>
            <person name="Barry K."/>
            <person name="Blanchette R.A."/>
            <person name="Henrissat B."/>
            <person name="Martinez A.T."/>
            <person name="Otillar R."/>
            <person name="Spatafora J.W."/>
            <person name="Yadav J.S."/>
            <person name="Aerts A."/>
            <person name="Benoit I."/>
            <person name="Boyd A."/>
            <person name="Carlson A."/>
            <person name="Copeland A."/>
            <person name="Coutinho P.M."/>
            <person name="de Vries R.P."/>
            <person name="Ferreira P."/>
            <person name="Findley K."/>
            <person name="Foster B."/>
            <person name="Gaskell J."/>
            <person name="Glotzer D."/>
            <person name="Gorecki P."/>
            <person name="Heitman J."/>
            <person name="Hesse C."/>
            <person name="Hori C."/>
            <person name="Igarashi K."/>
            <person name="Jurgens J.A."/>
            <person name="Kallen N."/>
            <person name="Kersten P."/>
            <person name="Kohler A."/>
            <person name="Kuees U."/>
            <person name="Kumar T.K.A."/>
            <person name="Kuo A."/>
            <person name="LaButti K."/>
            <person name="Larrondo L.F."/>
            <person name="Lindquist E."/>
            <person name="Ling A."/>
            <person name="Lombard V."/>
            <person name="Lucas S."/>
            <person name="Lundell T."/>
            <person name="Martin R."/>
            <person name="McLaughlin D.J."/>
            <person name="Morgenstern I."/>
            <person name="Morin E."/>
            <person name="Murat C."/>
            <person name="Nagy L.G."/>
            <person name="Nolan M."/>
            <person name="Ohm R.A."/>
            <person name="Patyshakuliyeva A."/>
            <person name="Rokas A."/>
            <person name="Ruiz-Duenas F.J."/>
            <person name="Sabat G."/>
            <person name="Salamov A."/>
            <person name="Samejima M."/>
            <person name="Schmutz J."/>
            <person name="Slot J.C."/>
            <person name="St John F."/>
            <person name="Stenlid J."/>
            <person name="Sun H."/>
            <person name="Sun S."/>
            <person name="Syed K."/>
            <person name="Tsang A."/>
            <person name="Wiebenga A."/>
            <person name="Young D."/>
            <person name="Pisabarro A."/>
            <person name="Eastwood D.C."/>
            <person name="Martin F."/>
            <person name="Cullen D."/>
            <person name="Grigoriev I.V."/>
            <person name="Hibbett D.S."/>
        </authorList>
    </citation>
    <scope>NUCLEOTIDE SEQUENCE</scope>
    <source>
        <strain evidence="4">FP-58527</strain>
    </source>
</reference>
<feature type="domain" description="VIT" evidence="2">
    <location>
        <begin position="1"/>
        <end position="99"/>
    </location>
</feature>
<feature type="domain" description="VWFA" evidence="1">
    <location>
        <begin position="238"/>
        <end position="380"/>
    </location>
</feature>
<evidence type="ECO:0008006" key="5">
    <source>
        <dbReference type="Google" id="ProtNLM"/>
    </source>
</evidence>
<dbReference type="HOGENOM" id="CLU_003826_3_0_1"/>
<dbReference type="PROSITE" id="PS50234">
    <property type="entry name" value="VWFA"/>
    <property type="match status" value="1"/>
</dbReference>
<evidence type="ECO:0000259" key="1">
    <source>
        <dbReference type="PROSITE" id="PS50234"/>
    </source>
</evidence>
<dbReference type="InterPro" id="IPR013694">
    <property type="entry name" value="VIT"/>
</dbReference>
<name>S8EML3_FOMSC</name>
<dbReference type="SMART" id="SM00609">
    <property type="entry name" value="VIT"/>
    <property type="match status" value="1"/>
</dbReference>
<dbReference type="eggNOG" id="ENOG502QRPK">
    <property type="taxonomic scope" value="Eukaryota"/>
</dbReference>
<dbReference type="InterPro" id="IPR036465">
    <property type="entry name" value="vWFA_dom_sf"/>
</dbReference>
<evidence type="ECO:0000259" key="2">
    <source>
        <dbReference type="PROSITE" id="PS51468"/>
    </source>
</evidence>
<sequence>MLTQYFANTNHTNVPAQVSYVFPVPAGGAVCGFEMHTADGKTIIGKVKEARQAEAEFKEAVADNRTAGLLAKETPDVFTMALGAIPPRQAIKTIVMYVVELADDELSNQVRFLLPTYVGLRYGRPPTAAVVQGTPTRNARFTLTAEIQTVSPIEQVHSSSHTIKTTMRRSDGGSISGCSVVLDSSAGAVLDRDFVLSIKAGKLDSPRCIAEVVPMRTSVALSLTLVPRFGVRLIATQEYIFLIDRSGSMKDLSKIVSAKKALLIMLKSLPTTGTTFNIFSFGSSHSSLWPASQPYSQASLAAAVFYVDSMSADMGGTEIESVLHSVLESRTTTVPTSVFVLTDGKVRQTGSILTSLRASVAVAGDSLSSSYLRVFTLGIGHGASSAPCGGLARAGNGLCLMSAQGEELAGKCAQLLRASCVPPSGNLRNVHIDWGQAQSESASAGDGEQPRLQGATPALPAAATSLFDEEHNNPLVPNNSADATGFRADPPQLAVDVDVLQAPSIVPDFYPGNRLIVSAILNCTKCVPDHVVLRGEAPDGTPVELRVPVHAVNFPVSRTPLVHTLAAHRLIQELEDGYVQCLGLKSGATTEASKLVARGAAVFLSVHYHLASKYASFIAVEEKQDTSAALGDGSDFEVLDEEDVNVDEWEDDFEVDKMKPETRETGPNASSLFMAVTEARGAYATF</sequence>
<gene>
    <name evidence="3" type="ORF">FOMPIDRAFT_1044733</name>
</gene>
<organism evidence="3 4">
    <name type="scientific">Fomitopsis schrenkii</name>
    <name type="common">Brown rot fungus</name>
    <dbReference type="NCBI Taxonomy" id="2126942"/>
    <lineage>
        <taxon>Eukaryota</taxon>
        <taxon>Fungi</taxon>
        <taxon>Dikarya</taxon>
        <taxon>Basidiomycota</taxon>
        <taxon>Agaricomycotina</taxon>
        <taxon>Agaricomycetes</taxon>
        <taxon>Polyporales</taxon>
        <taxon>Fomitopsis</taxon>
    </lineage>
</organism>
<dbReference type="Pfam" id="PF13768">
    <property type="entry name" value="VWA_3"/>
    <property type="match status" value="1"/>
</dbReference>
<keyword evidence="4" id="KW-1185">Reference proteome</keyword>
<dbReference type="SMART" id="SM00327">
    <property type="entry name" value="VWA"/>
    <property type="match status" value="1"/>
</dbReference>
<dbReference type="Pfam" id="PF08487">
    <property type="entry name" value="VIT"/>
    <property type="match status" value="1"/>
</dbReference>
<dbReference type="EMBL" id="KE504123">
    <property type="protein sequence ID" value="EPT05398.1"/>
    <property type="molecule type" value="Genomic_DNA"/>
</dbReference>
<dbReference type="SUPFAM" id="SSF53300">
    <property type="entry name" value="vWA-like"/>
    <property type="match status" value="1"/>
</dbReference>
<dbReference type="OrthoDB" id="1729737at2759"/>
<evidence type="ECO:0000313" key="3">
    <source>
        <dbReference type="EMBL" id="EPT05398.1"/>
    </source>
</evidence>
<dbReference type="PANTHER" id="PTHR45737:SF6">
    <property type="entry name" value="VON WILLEBRAND FACTOR A DOMAIN-CONTAINING PROTEIN 5A"/>
    <property type="match status" value="1"/>
</dbReference>
<dbReference type="InParanoid" id="S8EML3"/>
<dbReference type="PANTHER" id="PTHR45737">
    <property type="entry name" value="VON WILLEBRAND FACTOR A DOMAIN-CONTAINING PROTEIN 5A"/>
    <property type="match status" value="1"/>
</dbReference>
<dbReference type="AlphaFoldDB" id="S8EML3"/>
<evidence type="ECO:0000313" key="4">
    <source>
        <dbReference type="Proteomes" id="UP000015241"/>
    </source>
</evidence>
<proteinExistence type="predicted"/>
<dbReference type="Gene3D" id="3.40.50.410">
    <property type="entry name" value="von Willebrand factor, type A domain"/>
    <property type="match status" value="1"/>
</dbReference>
<dbReference type="InterPro" id="IPR002035">
    <property type="entry name" value="VWF_A"/>
</dbReference>